<proteinExistence type="predicted"/>
<dbReference type="PATRIC" id="fig|155920.8.peg.1170"/>
<dbReference type="KEGG" id="xfs:D934_04905"/>
<dbReference type="HOGENOM" id="CLU_2940901_0_0_6"/>
<name>A0A060H6A9_XYLFS</name>
<protein>
    <submittedName>
        <fullName evidence="1">Uncharacterized protein</fullName>
    </submittedName>
</protein>
<organism evidence="1 2">
    <name type="scientific">Xylella fastidiosa subsp. sandyi Ann-1</name>
    <dbReference type="NCBI Taxonomy" id="155920"/>
    <lineage>
        <taxon>Bacteria</taxon>
        <taxon>Pseudomonadati</taxon>
        <taxon>Pseudomonadota</taxon>
        <taxon>Gammaproteobacteria</taxon>
        <taxon>Lysobacterales</taxon>
        <taxon>Lysobacteraceae</taxon>
        <taxon>Xylella</taxon>
    </lineage>
</organism>
<gene>
    <name evidence="1" type="ORF">D934_04905</name>
</gene>
<reference evidence="1 2" key="1">
    <citation type="submission" date="2013-08" db="EMBL/GenBank/DDBJ databases">
        <authorList>
            <person name="Stouthamer R."/>
            <person name="Nunney L."/>
        </authorList>
    </citation>
    <scope>NUCLEOTIDE SEQUENCE [LARGE SCALE GENOMIC DNA]</scope>
    <source>
        <strain evidence="2">ann-1</strain>
    </source>
</reference>
<dbReference type="Proteomes" id="UP000027215">
    <property type="component" value="Chromosome"/>
</dbReference>
<accession>A0A060H6A9</accession>
<dbReference type="AlphaFoldDB" id="A0A060H6A9"/>
<evidence type="ECO:0000313" key="1">
    <source>
        <dbReference type="EMBL" id="AIC11128.1"/>
    </source>
</evidence>
<dbReference type="EMBL" id="CP006696">
    <property type="protein sequence ID" value="AIC11128.1"/>
    <property type="molecule type" value="Genomic_DNA"/>
</dbReference>
<evidence type="ECO:0000313" key="2">
    <source>
        <dbReference type="Proteomes" id="UP000027215"/>
    </source>
</evidence>
<sequence length="60" mass="6826">MAQKSNAIAYPQHLNMKTLMKANDRHTGGYIQPIRNPMTAAHGPFINMVHYAVRFISNTR</sequence>